<keyword evidence="3" id="KW-1185">Reference proteome</keyword>
<proteinExistence type="predicted"/>
<feature type="region of interest" description="Disordered" evidence="1">
    <location>
        <begin position="1"/>
        <end position="20"/>
    </location>
</feature>
<dbReference type="SUPFAM" id="SSF140453">
    <property type="entry name" value="EsxAB dimer-like"/>
    <property type="match status" value="1"/>
</dbReference>
<organism evidence="2 3">
    <name type="scientific">Mycolicibacterium insubricum</name>
    <dbReference type="NCBI Taxonomy" id="444597"/>
    <lineage>
        <taxon>Bacteria</taxon>
        <taxon>Bacillati</taxon>
        <taxon>Actinomycetota</taxon>
        <taxon>Actinomycetes</taxon>
        <taxon>Mycobacteriales</taxon>
        <taxon>Mycobacteriaceae</taxon>
        <taxon>Mycolicibacterium</taxon>
    </lineage>
</organism>
<gene>
    <name evidence="2" type="ORF">BST26_12675</name>
</gene>
<dbReference type="OrthoDB" id="4762958at2"/>
<dbReference type="EMBL" id="MVHS01000028">
    <property type="protein sequence ID" value="ORA69828.1"/>
    <property type="molecule type" value="Genomic_DNA"/>
</dbReference>
<dbReference type="AlphaFoldDB" id="A0A1X0DBY1"/>
<dbReference type="InterPro" id="IPR036689">
    <property type="entry name" value="ESAT-6-like_sf"/>
</dbReference>
<dbReference type="Proteomes" id="UP000192801">
    <property type="component" value="Unassembled WGS sequence"/>
</dbReference>
<feature type="compositionally biased region" description="Polar residues" evidence="1">
    <location>
        <begin position="7"/>
        <end position="17"/>
    </location>
</feature>
<evidence type="ECO:0000313" key="2">
    <source>
        <dbReference type="EMBL" id="ORA69828.1"/>
    </source>
</evidence>
<evidence type="ECO:0000256" key="1">
    <source>
        <dbReference type="SAM" id="MobiDB-lite"/>
    </source>
</evidence>
<reference evidence="2 3" key="1">
    <citation type="submission" date="2016-12" db="EMBL/GenBank/DDBJ databases">
        <title>The new phylogeny of genus Mycobacterium.</title>
        <authorList>
            <person name="Tortoli E."/>
            <person name="Trovato A."/>
            <person name="Cirillo D.M."/>
        </authorList>
    </citation>
    <scope>NUCLEOTIDE SEQUENCE [LARGE SCALE GENOMIC DNA]</scope>
    <source>
        <strain evidence="2 3">DSM 45130</strain>
    </source>
</reference>
<accession>A0A1X0DBY1</accession>
<dbReference type="STRING" id="444597.BST26_12675"/>
<comment type="caution">
    <text evidence="2">The sequence shown here is derived from an EMBL/GenBank/DDBJ whole genome shotgun (WGS) entry which is preliminary data.</text>
</comment>
<protein>
    <submittedName>
        <fullName evidence="2">Uncharacterized protein</fullName>
    </submittedName>
</protein>
<sequence length="106" mass="11185">MDITAAGSATSSGNLDNDSGLAVSPAEALAAFQVARQHGENAHRIFQGIEEEQRAMASNWGGSSHGSYMNAALSYNDEASEITKGLFNFITTAEEGVKQLQSFDDA</sequence>
<name>A0A1X0DBY1_9MYCO</name>
<dbReference type="RefSeq" id="WP_083031401.1">
    <property type="nucleotide sequence ID" value="NZ_AP022618.1"/>
</dbReference>
<evidence type="ECO:0000313" key="3">
    <source>
        <dbReference type="Proteomes" id="UP000192801"/>
    </source>
</evidence>